<reference evidence="4" key="1">
    <citation type="journal article" date="2014" name="Front. Microbiol.">
        <title>High frequency of phylogenetically diverse reductive dehalogenase-homologous genes in deep subseafloor sedimentary metagenomes.</title>
        <authorList>
            <person name="Kawai M."/>
            <person name="Futagami T."/>
            <person name="Toyoda A."/>
            <person name="Takaki Y."/>
            <person name="Nishi S."/>
            <person name="Hori S."/>
            <person name="Arai W."/>
            <person name="Tsubouchi T."/>
            <person name="Morono Y."/>
            <person name="Uchiyama I."/>
            <person name="Ito T."/>
            <person name="Fujiyama A."/>
            <person name="Inagaki F."/>
            <person name="Takami H."/>
        </authorList>
    </citation>
    <scope>NUCLEOTIDE SEQUENCE</scope>
    <source>
        <strain evidence="4">Expedition CK06-06</strain>
    </source>
</reference>
<dbReference type="PANTHER" id="PTHR48051">
    <property type="match status" value="1"/>
</dbReference>
<dbReference type="InterPro" id="IPR055414">
    <property type="entry name" value="LRR_R13L4/SHOC2-like"/>
</dbReference>
<evidence type="ECO:0000313" key="4">
    <source>
        <dbReference type="EMBL" id="GAG60386.1"/>
    </source>
</evidence>
<dbReference type="PROSITE" id="PS51450">
    <property type="entry name" value="LRR"/>
    <property type="match status" value="1"/>
</dbReference>
<dbReference type="SMART" id="SM00369">
    <property type="entry name" value="LRR_TYP"/>
    <property type="match status" value="3"/>
</dbReference>
<gene>
    <name evidence="4" type="ORF">S01H4_14283</name>
</gene>
<name>X1AK46_9ZZZZ</name>
<proteinExistence type="predicted"/>
<sequence>MSFRDLPPDMWFKLAMEMNYPDLINFCLSNKRINQKVCNQEYFWKYKLNRDFFEYKNSFLDKNVKEKYKLLYSLDVVNREWKLNENLVELYYTKILDLENNRIKEIPKEIGNLVNLEWLNLDKNQIKEIPKEIGNLVNLNQLSLHINQIEKIPKEIG</sequence>
<dbReference type="InterPro" id="IPR001810">
    <property type="entry name" value="F-box_dom"/>
</dbReference>
<dbReference type="InterPro" id="IPR032675">
    <property type="entry name" value="LRR_dom_sf"/>
</dbReference>
<evidence type="ECO:0000256" key="2">
    <source>
        <dbReference type="ARBA" id="ARBA00022737"/>
    </source>
</evidence>
<keyword evidence="1" id="KW-0433">Leucine-rich repeat</keyword>
<dbReference type="InterPro" id="IPR050216">
    <property type="entry name" value="LRR_domain-containing"/>
</dbReference>
<evidence type="ECO:0000259" key="3">
    <source>
        <dbReference type="PROSITE" id="PS50181"/>
    </source>
</evidence>
<comment type="caution">
    <text evidence="4">The sequence shown here is derived from an EMBL/GenBank/DDBJ whole genome shotgun (WGS) entry which is preliminary data.</text>
</comment>
<dbReference type="Gene3D" id="3.80.10.10">
    <property type="entry name" value="Ribonuclease Inhibitor"/>
    <property type="match status" value="1"/>
</dbReference>
<organism evidence="4">
    <name type="scientific">marine sediment metagenome</name>
    <dbReference type="NCBI Taxonomy" id="412755"/>
    <lineage>
        <taxon>unclassified sequences</taxon>
        <taxon>metagenomes</taxon>
        <taxon>ecological metagenomes</taxon>
    </lineage>
</organism>
<dbReference type="GO" id="GO:0005737">
    <property type="term" value="C:cytoplasm"/>
    <property type="evidence" value="ECO:0007669"/>
    <property type="project" value="TreeGrafter"/>
</dbReference>
<protein>
    <recommendedName>
        <fullName evidence="3">F-box domain-containing protein</fullName>
    </recommendedName>
</protein>
<accession>X1AK46</accession>
<feature type="domain" description="F-box" evidence="3">
    <location>
        <begin position="1"/>
        <end position="47"/>
    </location>
</feature>
<dbReference type="SUPFAM" id="SSF52058">
    <property type="entry name" value="L domain-like"/>
    <property type="match status" value="1"/>
</dbReference>
<dbReference type="InterPro" id="IPR001611">
    <property type="entry name" value="Leu-rich_rpt"/>
</dbReference>
<dbReference type="PROSITE" id="PS50181">
    <property type="entry name" value="FBOX"/>
    <property type="match status" value="1"/>
</dbReference>
<dbReference type="InterPro" id="IPR003591">
    <property type="entry name" value="Leu-rich_rpt_typical-subtyp"/>
</dbReference>
<keyword evidence="2" id="KW-0677">Repeat</keyword>
<evidence type="ECO:0000256" key="1">
    <source>
        <dbReference type="ARBA" id="ARBA00022614"/>
    </source>
</evidence>
<dbReference type="AlphaFoldDB" id="X1AK46"/>
<dbReference type="Pfam" id="PF23598">
    <property type="entry name" value="LRR_14"/>
    <property type="match status" value="1"/>
</dbReference>
<dbReference type="PANTHER" id="PTHR48051:SF36">
    <property type="entry name" value="CASPASE FAMILY P20 DOMAIN-CONTAINING PROTEIN"/>
    <property type="match status" value="1"/>
</dbReference>
<dbReference type="EMBL" id="BART01006264">
    <property type="protein sequence ID" value="GAG60386.1"/>
    <property type="molecule type" value="Genomic_DNA"/>
</dbReference>
<feature type="non-terminal residue" evidence="4">
    <location>
        <position position="157"/>
    </location>
</feature>